<evidence type="ECO:0000313" key="6">
    <source>
        <dbReference type="Proteomes" id="UP000564378"/>
    </source>
</evidence>
<comment type="similarity">
    <text evidence="1 3">Belongs to the type-B carboxylesterase/lipase family.</text>
</comment>
<dbReference type="EC" id="3.1.1.-" evidence="3"/>
<dbReference type="PANTHER" id="PTHR11559">
    <property type="entry name" value="CARBOXYLESTERASE"/>
    <property type="match status" value="1"/>
</dbReference>
<reference evidence="5 6" key="1">
    <citation type="submission" date="2020-08" db="EMBL/GenBank/DDBJ databases">
        <title>Draft genome sequence of Parasphingopyxis sp. GrpM-11.</title>
        <authorList>
            <person name="Oh J."/>
            <person name="Roh D.-H."/>
        </authorList>
    </citation>
    <scope>NUCLEOTIDE SEQUENCE [LARGE SCALE GENOMIC DNA]</scope>
    <source>
        <strain evidence="5 6">GrpM-11</strain>
    </source>
</reference>
<gene>
    <name evidence="5" type="ORF">H6P80_03480</name>
</gene>
<keyword evidence="3" id="KW-0732">Signal</keyword>
<dbReference type="SUPFAM" id="SSF53474">
    <property type="entry name" value="alpha/beta-Hydrolases"/>
    <property type="match status" value="1"/>
</dbReference>
<dbReference type="Gene3D" id="3.40.50.1820">
    <property type="entry name" value="alpha/beta hydrolase"/>
    <property type="match status" value="1"/>
</dbReference>
<dbReference type="AlphaFoldDB" id="A0A842HUC5"/>
<feature type="signal peptide" evidence="3">
    <location>
        <begin position="1"/>
        <end position="17"/>
    </location>
</feature>
<evidence type="ECO:0000256" key="2">
    <source>
        <dbReference type="ARBA" id="ARBA00022801"/>
    </source>
</evidence>
<dbReference type="PROSITE" id="PS00941">
    <property type="entry name" value="CARBOXYLESTERASE_B_2"/>
    <property type="match status" value="1"/>
</dbReference>
<dbReference type="InterPro" id="IPR050309">
    <property type="entry name" value="Type-B_Carboxylest/Lipase"/>
</dbReference>
<dbReference type="EMBL" id="JACJVJ010000001">
    <property type="protein sequence ID" value="MBC2776676.1"/>
    <property type="molecule type" value="Genomic_DNA"/>
</dbReference>
<name>A0A842HUC5_9SPHN</name>
<feature type="chain" id="PRO_5033105500" description="Carboxylic ester hydrolase" evidence="3">
    <location>
        <begin position="18"/>
        <end position="541"/>
    </location>
</feature>
<evidence type="ECO:0000256" key="1">
    <source>
        <dbReference type="ARBA" id="ARBA00005964"/>
    </source>
</evidence>
<accession>A0A842HUC5</accession>
<dbReference type="Pfam" id="PF00135">
    <property type="entry name" value="COesterase"/>
    <property type="match status" value="1"/>
</dbReference>
<feature type="domain" description="Carboxylesterase type B" evidence="4">
    <location>
        <begin position="23"/>
        <end position="494"/>
    </location>
</feature>
<organism evidence="5 6">
    <name type="scientific">Parasphingopyxis marina</name>
    <dbReference type="NCBI Taxonomy" id="2761622"/>
    <lineage>
        <taxon>Bacteria</taxon>
        <taxon>Pseudomonadati</taxon>
        <taxon>Pseudomonadota</taxon>
        <taxon>Alphaproteobacteria</taxon>
        <taxon>Sphingomonadales</taxon>
        <taxon>Sphingomonadaceae</taxon>
        <taxon>Parasphingopyxis</taxon>
    </lineage>
</organism>
<dbReference type="InterPro" id="IPR002018">
    <property type="entry name" value="CarbesteraseB"/>
</dbReference>
<keyword evidence="2 3" id="KW-0378">Hydrolase</keyword>
<dbReference type="GO" id="GO:0016787">
    <property type="term" value="F:hydrolase activity"/>
    <property type="evidence" value="ECO:0007669"/>
    <property type="project" value="UniProtKB-KW"/>
</dbReference>
<dbReference type="InterPro" id="IPR029058">
    <property type="entry name" value="AB_hydrolase_fold"/>
</dbReference>
<dbReference type="InterPro" id="IPR019819">
    <property type="entry name" value="Carboxylesterase_B_CS"/>
</dbReference>
<evidence type="ECO:0000259" key="4">
    <source>
        <dbReference type="Pfam" id="PF00135"/>
    </source>
</evidence>
<sequence length="541" mass="57971">MLLAAALATGFPASAHATDGPEAVVEQGRLAGVSENGLHIFRGIPYAAPPVGDARWRPPAPPSAWEEIRDATTFGPSCIQPPVPPTSLYFDPPETVSEDCLTLNIWAPEDAADAPVIVWIHGGSLRIGGSAEPMYDGANFAERGIVFVSINYRLGALGWLAHPELSAESPHAASGNYGLLDQIAALRWTRDNIAAFGGDPGNVTIMGESAGALSVTYLMVSPLARGLFHKAIAQSTNTRAVPELRRTVYGLTPAEETGAAIASALGAADLAALRAMDAERLMMTALMAGFRPEGTIDGWALTEQAVETFDAGRQAPVPLLTGFTEGEMRAGLVPLPAIPTDAASYEAEIVRRYGDLAPEFLRLYPSSDIRESMMATLRDAVFGWASEYLVDRHSAAGLPAYLYLFDHCDPAARERAICAFHASELPFVFGQTGPEASLPPNWPRPDGADEIALSSAMMDYWVSFARTGVPSGEGRPDWPAYAADQAYMRFAGEPVPETNLFPGMFEMQEDLVRHRRASGQQWFVNVGVMAPMMPDAQEPGP</sequence>
<proteinExistence type="inferred from homology"/>
<evidence type="ECO:0000256" key="3">
    <source>
        <dbReference type="RuleBase" id="RU361235"/>
    </source>
</evidence>
<dbReference type="RefSeq" id="WP_185799938.1">
    <property type="nucleotide sequence ID" value="NZ_JACJVJ010000001.1"/>
</dbReference>
<comment type="caution">
    <text evidence="5">The sequence shown here is derived from an EMBL/GenBank/DDBJ whole genome shotgun (WGS) entry which is preliminary data.</text>
</comment>
<dbReference type="InterPro" id="IPR019826">
    <property type="entry name" value="Carboxylesterase_B_AS"/>
</dbReference>
<dbReference type="PROSITE" id="PS00122">
    <property type="entry name" value="CARBOXYLESTERASE_B_1"/>
    <property type="match status" value="1"/>
</dbReference>
<protein>
    <recommendedName>
        <fullName evidence="3">Carboxylic ester hydrolase</fullName>
        <ecNumber evidence="3">3.1.1.-</ecNumber>
    </recommendedName>
</protein>
<keyword evidence="6" id="KW-1185">Reference proteome</keyword>
<evidence type="ECO:0000313" key="5">
    <source>
        <dbReference type="EMBL" id="MBC2776676.1"/>
    </source>
</evidence>
<dbReference type="Proteomes" id="UP000564378">
    <property type="component" value="Unassembled WGS sequence"/>
</dbReference>